<dbReference type="PANTHER" id="PTHR34294">
    <property type="entry name" value="TRANSCRIPTIONAL REGULATOR-RELATED"/>
    <property type="match status" value="1"/>
</dbReference>
<dbReference type="InterPro" id="IPR007324">
    <property type="entry name" value="Sugar-bd_dom_put"/>
</dbReference>
<evidence type="ECO:0000256" key="1">
    <source>
        <dbReference type="ARBA" id="ARBA00010466"/>
    </source>
</evidence>
<dbReference type="InterPro" id="IPR048715">
    <property type="entry name" value="CggR_N"/>
</dbReference>
<dbReference type="InterPro" id="IPR051054">
    <property type="entry name" value="SorC_transcr_regulators"/>
</dbReference>
<evidence type="ECO:0000259" key="5">
    <source>
        <dbReference type="Pfam" id="PF04198"/>
    </source>
</evidence>
<feature type="domain" description="CggR N-terminal DNA binding" evidence="6">
    <location>
        <begin position="19"/>
        <end position="88"/>
    </location>
</feature>
<proteinExistence type="inferred from homology"/>
<dbReference type="EMBL" id="JAFBDZ010000002">
    <property type="protein sequence ID" value="MBM7586013.1"/>
    <property type="molecule type" value="Genomic_DNA"/>
</dbReference>
<evidence type="ECO:0000256" key="2">
    <source>
        <dbReference type="ARBA" id="ARBA00023015"/>
    </source>
</evidence>
<dbReference type="Pfam" id="PF04198">
    <property type="entry name" value="Sugar-bind"/>
    <property type="match status" value="1"/>
</dbReference>
<keyword evidence="8" id="KW-1185">Reference proteome</keyword>
<evidence type="ECO:0000259" key="6">
    <source>
        <dbReference type="Pfam" id="PF21715"/>
    </source>
</evidence>
<dbReference type="Proteomes" id="UP001646157">
    <property type="component" value="Unassembled WGS sequence"/>
</dbReference>
<dbReference type="InterPro" id="IPR037171">
    <property type="entry name" value="NagB/RpiA_transferase-like"/>
</dbReference>
<evidence type="ECO:0000256" key="3">
    <source>
        <dbReference type="ARBA" id="ARBA00023125"/>
    </source>
</evidence>
<sequence length="345" mass="38299">MQSIIDIQKRLLPDLLETMQKRYHILRSIRFMEPVGRRSLAGSLGLTERVLRGEVEFLKDQDLIDIKTSGMTITEEGNKLLFQLEEMMREVSGINELEAKLKSLLHLQEIVIVPGNSDESPWVKEELGRATAQSMKQRLIGKNIIAVTGGSTMASVAKKLTPDFSKNETLFVPARGGIGEDVKNQANTICAKMAERTREKHRVLYVPDQVSKEVYQSFLKEPAIKEVLNLITSANIVLHGIGDAITMAERRKTDLEDFKKIQEGKAVGEAFGYYFDEEGKVVHKVATIGLQLEHLCEIPNVIAVAGGSSKAKAIQAYFKSAPHSTVLITDEGAAKQLLKGNPFEI</sequence>
<dbReference type="PANTHER" id="PTHR34294:SF5">
    <property type="entry name" value="CENTRAL GLYCOLYTIC GENES REGULATOR"/>
    <property type="match status" value="1"/>
</dbReference>
<reference evidence="7 8" key="1">
    <citation type="submission" date="2021-01" db="EMBL/GenBank/DDBJ databases">
        <title>Genomic Encyclopedia of Type Strains, Phase IV (KMG-IV): sequencing the most valuable type-strain genomes for metagenomic binning, comparative biology and taxonomic classification.</title>
        <authorList>
            <person name="Goeker M."/>
        </authorList>
    </citation>
    <scope>NUCLEOTIDE SEQUENCE [LARGE SCALE GENOMIC DNA]</scope>
    <source>
        <strain evidence="7 8">DSM 24834</strain>
    </source>
</reference>
<dbReference type="Gene3D" id="3.40.50.1360">
    <property type="match status" value="1"/>
</dbReference>
<dbReference type="InterPro" id="IPR036390">
    <property type="entry name" value="WH_DNA-bd_sf"/>
</dbReference>
<keyword evidence="2" id="KW-0805">Transcription regulation</keyword>
<organism evidence="7 8">
    <name type="scientific">Rossellomorea pakistanensis</name>
    <dbReference type="NCBI Taxonomy" id="992288"/>
    <lineage>
        <taxon>Bacteria</taxon>
        <taxon>Bacillati</taxon>
        <taxon>Bacillota</taxon>
        <taxon>Bacilli</taxon>
        <taxon>Bacillales</taxon>
        <taxon>Bacillaceae</taxon>
        <taxon>Rossellomorea</taxon>
    </lineage>
</organism>
<dbReference type="Gene3D" id="1.10.10.10">
    <property type="entry name" value="Winged helix-like DNA-binding domain superfamily/Winged helix DNA-binding domain"/>
    <property type="match status" value="1"/>
</dbReference>
<evidence type="ECO:0000313" key="8">
    <source>
        <dbReference type="Proteomes" id="UP001646157"/>
    </source>
</evidence>
<dbReference type="SUPFAM" id="SSF46785">
    <property type="entry name" value="Winged helix' DNA-binding domain"/>
    <property type="match status" value="1"/>
</dbReference>
<dbReference type="Pfam" id="PF21715">
    <property type="entry name" value="CggR_N"/>
    <property type="match status" value="1"/>
</dbReference>
<accession>A0ABS2NDX4</accession>
<dbReference type="RefSeq" id="WP_205173032.1">
    <property type="nucleotide sequence ID" value="NZ_JAFBDZ010000002.1"/>
</dbReference>
<evidence type="ECO:0000256" key="4">
    <source>
        <dbReference type="ARBA" id="ARBA00023163"/>
    </source>
</evidence>
<protein>
    <submittedName>
        <fullName evidence="7">Central glycolytic genes regulator</fullName>
    </submittedName>
</protein>
<feature type="domain" description="Sugar-binding" evidence="5">
    <location>
        <begin position="90"/>
        <end position="339"/>
    </location>
</feature>
<dbReference type="SUPFAM" id="SSF100950">
    <property type="entry name" value="NagB/RpiA/CoA transferase-like"/>
    <property type="match status" value="1"/>
</dbReference>
<comment type="caution">
    <text evidence="7">The sequence shown here is derived from an EMBL/GenBank/DDBJ whole genome shotgun (WGS) entry which is preliminary data.</text>
</comment>
<keyword evidence="3" id="KW-0238">DNA-binding</keyword>
<evidence type="ECO:0000313" key="7">
    <source>
        <dbReference type="EMBL" id="MBM7586013.1"/>
    </source>
</evidence>
<comment type="similarity">
    <text evidence="1">Belongs to the SorC transcriptional regulatory family.</text>
</comment>
<dbReference type="InterPro" id="IPR036388">
    <property type="entry name" value="WH-like_DNA-bd_sf"/>
</dbReference>
<name>A0ABS2NDX4_9BACI</name>
<keyword evidence="4" id="KW-0804">Transcription</keyword>
<gene>
    <name evidence="7" type="ORF">JOC86_002555</name>
</gene>